<evidence type="ECO:0000313" key="2">
    <source>
        <dbReference type="EMBL" id="UYC82732.1"/>
    </source>
</evidence>
<accession>A0A9Q9T581</accession>
<gene>
    <name evidence="2" type="ORF">OE229_17510</name>
</gene>
<dbReference type="KEGG" id="cpoi:OE229_17510"/>
<keyword evidence="1" id="KW-0472">Membrane</keyword>
<evidence type="ECO:0000256" key="1">
    <source>
        <dbReference type="SAM" id="Phobius"/>
    </source>
</evidence>
<geneLocation type="plasmid" evidence="2 3">
    <name>unnamed</name>
</geneLocation>
<keyword evidence="2" id="KW-0614">Plasmid</keyword>
<name>A0A9Q9T581_9MICO</name>
<sequence length="342" mass="36317">MSTGYLHQNPPRSPWPRRLLILGRNTAVGFAAGVPMWVVGLLFAASVGRAFLGAHAAAGAWQAAWTPSGFLYAGALVASVAALLTAVVWHVIDQRDGVQARVDAAAVTFEDLGSLEAGTSVLWNGLTTEHEATWSPTRNEVPADYCVFADDADPALVQVMHYGPRGMLAEDPFPVAVARPTVAGIVDAIADRGAPVCRFATGMELSNDGWDVVPCVSVWTGPVTDAADIPAVGMSPDLHGGRVRFRGLLSHRVNAVEEAGADPWERLQLQQLPGAGEWVLQSGAHGSELVHEHTHDAHTLEDVLLWAQGWLHIAHDVTGPVTPTSFTVSAVEPGGPLTVRIW</sequence>
<evidence type="ECO:0000313" key="3">
    <source>
        <dbReference type="Proteomes" id="UP001062223"/>
    </source>
</evidence>
<dbReference type="EMBL" id="CP106880">
    <property type="protein sequence ID" value="UYC82732.1"/>
    <property type="molecule type" value="Genomic_DNA"/>
</dbReference>
<feature type="transmembrane region" description="Helical" evidence="1">
    <location>
        <begin position="71"/>
        <end position="92"/>
    </location>
</feature>
<proteinExistence type="predicted"/>
<dbReference type="AlphaFoldDB" id="A0A9Q9T581"/>
<organism evidence="2 3">
    <name type="scientific">Curtobacterium poinsettiae</name>
    <dbReference type="NCBI Taxonomy" id="159612"/>
    <lineage>
        <taxon>Bacteria</taxon>
        <taxon>Bacillati</taxon>
        <taxon>Actinomycetota</taxon>
        <taxon>Actinomycetes</taxon>
        <taxon>Micrococcales</taxon>
        <taxon>Microbacteriaceae</taxon>
        <taxon>Curtobacterium</taxon>
    </lineage>
</organism>
<dbReference type="RefSeq" id="WP_263345352.1">
    <property type="nucleotide sequence ID" value="NZ_CP106880.1"/>
</dbReference>
<keyword evidence="1" id="KW-1133">Transmembrane helix</keyword>
<keyword evidence="1" id="KW-0812">Transmembrane</keyword>
<protein>
    <submittedName>
        <fullName evidence="2">Uncharacterized protein</fullName>
    </submittedName>
</protein>
<reference evidence="2" key="1">
    <citation type="submission" date="2022-09" db="EMBL/GenBank/DDBJ databases">
        <title>Taxonomy of Curtobacterium flaccumfaciens.</title>
        <authorList>
            <person name="Osdaghi E."/>
            <person name="Taghavi S.M."/>
            <person name="Hamidizade M."/>
            <person name="Abachi H."/>
            <person name="Fazliarab A."/>
            <person name="Baeyen S."/>
            <person name="Portier P."/>
            <person name="Van Vaerenbergh J."/>
            <person name="Jacques M.-A."/>
        </authorList>
    </citation>
    <scope>NUCLEOTIDE SEQUENCE</scope>
    <source>
        <strain evidence="2">AGQB46</strain>
        <plasmid evidence="2">unnamed</plasmid>
    </source>
</reference>
<feature type="transmembrane region" description="Helical" evidence="1">
    <location>
        <begin position="27"/>
        <end position="51"/>
    </location>
</feature>
<dbReference type="Proteomes" id="UP001062223">
    <property type="component" value="Plasmid unnamed"/>
</dbReference>